<proteinExistence type="predicted"/>
<name>A0AAN9T0A6_PSOTE</name>
<comment type="caution">
    <text evidence="3">The sequence shown here is derived from an EMBL/GenBank/DDBJ whole genome shotgun (WGS) entry which is preliminary data.</text>
</comment>
<sequence>MLPEKDKEIFKTHSPSHKFHTPLRCEGQQNNKDKSQKGPFAHCLQRSHEQVAETRTRVQTLKLTPTETEQPTHSCSGFFIVPRGKFWNFLGASSGLFFNLKTHQGISHKRFLVIMPTSVADLVLVGFPLLLVTFCIFFSLLFAELVEKSWTVWFLRL</sequence>
<gene>
    <name evidence="3" type="ORF">VNO78_05123</name>
</gene>
<keyword evidence="2" id="KW-0812">Transmembrane</keyword>
<evidence type="ECO:0000313" key="3">
    <source>
        <dbReference type="EMBL" id="KAK7404322.1"/>
    </source>
</evidence>
<keyword evidence="4" id="KW-1185">Reference proteome</keyword>
<evidence type="ECO:0000256" key="1">
    <source>
        <dbReference type="SAM" id="MobiDB-lite"/>
    </source>
</evidence>
<evidence type="ECO:0000256" key="2">
    <source>
        <dbReference type="SAM" id="Phobius"/>
    </source>
</evidence>
<accession>A0AAN9T0A6</accession>
<reference evidence="3 4" key="1">
    <citation type="submission" date="2024-01" db="EMBL/GenBank/DDBJ databases">
        <title>The genomes of 5 underutilized Papilionoideae crops provide insights into root nodulation and disease resistanc.</title>
        <authorList>
            <person name="Jiang F."/>
        </authorList>
    </citation>
    <scope>NUCLEOTIDE SEQUENCE [LARGE SCALE GENOMIC DNA]</scope>
    <source>
        <strain evidence="3">DUOXIRENSHENG_FW03</strain>
        <tissue evidence="3">Leaves</tissue>
    </source>
</reference>
<dbReference type="AlphaFoldDB" id="A0AAN9T0A6"/>
<dbReference type="EMBL" id="JAYMYS010000002">
    <property type="protein sequence ID" value="KAK7404322.1"/>
    <property type="molecule type" value="Genomic_DNA"/>
</dbReference>
<evidence type="ECO:0000313" key="4">
    <source>
        <dbReference type="Proteomes" id="UP001386955"/>
    </source>
</evidence>
<feature type="compositionally biased region" description="Basic and acidic residues" evidence="1">
    <location>
        <begin position="1"/>
        <end position="11"/>
    </location>
</feature>
<keyword evidence="2" id="KW-1133">Transmembrane helix</keyword>
<keyword evidence="2" id="KW-0472">Membrane</keyword>
<dbReference type="Proteomes" id="UP001386955">
    <property type="component" value="Unassembled WGS sequence"/>
</dbReference>
<organism evidence="3 4">
    <name type="scientific">Psophocarpus tetragonolobus</name>
    <name type="common">Winged bean</name>
    <name type="synonym">Dolichos tetragonolobus</name>
    <dbReference type="NCBI Taxonomy" id="3891"/>
    <lineage>
        <taxon>Eukaryota</taxon>
        <taxon>Viridiplantae</taxon>
        <taxon>Streptophyta</taxon>
        <taxon>Embryophyta</taxon>
        <taxon>Tracheophyta</taxon>
        <taxon>Spermatophyta</taxon>
        <taxon>Magnoliopsida</taxon>
        <taxon>eudicotyledons</taxon>
        <taxon>Gunneridae</taxon>
        <taxon>Pentapetalae</taxon>
        <taxon>rosids</taxon>
        <taxon>fabids</taxon>
        <taxon>Fabales</taxon>
        <taxon>Fabaceae</taxon>
        <taxon>Papilionoideae</taxon>
        <taxon>50 kb inversion clade</taxon>
        <taxon>NPAAA clade</taxon>
        <taxon>indigoferoid/millettioid clade</taxon>
        <taxon>Phaseoleae</taxon>
        <taxon>Psophocarpus</taxon>
    </lineage>
</organism>
<protein>
    <submittedName>
        <fullName evidence="3">Uncharacterized protein</fullName>
    </submittedName>
</protein>
<feature type="region of interest" description="Disordered" evidence="1">
    <location>
        <begin position="1"/>
        <end position="39"/>
    </location>
</feature>
<feature type="transmembrane region" description="Helical" evidence="2">
    <location>
        <begin position="119"/>
        <end position="143"/>
    </location>
</feature>